<gene>
    <name evidence="1" type="ORF">B0H16DRAFT_1560710</name>
</gene>
<accession>A0AAD7IIJ6</accession>
<dbReference type="PANTHER" id="PTHR33129:SF3">
    <property type="entry name" value="HOT SPOT (RHS) PROTEIN, PUTATIVE-RELATED"/>
    <property type="match status" value="1"/>
</dbReference>
<evidence type="ECO:0000313" key="2">
    <source>
        <dbReference type="Proteomes" id="UP001215598"/>
    </source>
</evidence>
<protein>
    <submittedName>
        <fullName evidence="1">Uncharacterized protein</fullName>
    </submittedName>
</protein>
<sequence>MNPIPVDIDGLLALPELQAHKVDSNIAGTVTYSLHRLRLAYWGKRAPEGTEWDLTRPNLMKWSKGKLVVFDDYPRLLEGIDEARQECVSSPVAAQGVLITGSPGIGKTSSLWYLLVCHLCRAQPTVFYFDDKLYVFTASGLWLLKSSEALQTELFDDVVCLVDMDWERAPGPGALRNSVLSKYNRGFVVGASSPNTDRYHLWTTQASILTFVLEAPSKNELMNLCRLTDIKFEESDYLRRVRPLLNVFGPNLRKLMPALLQHDPKKEYSLINLHIARIISHIQGLPTTELFRLFQQPDQVSNAFSHTLIHTYRSPSSAKFDHLPRHRIRSPLILRLVLKASQFDKLARMRYMSDLFTASSSLAVSRGWVFECLCHAKICAMDTLSLLPMTRKGNKLTRNSEGSPLNIPIGERRLVLYTSHSTVQSTADLEAYYVPAEGNNATFDAFIHGSPGNSLGFQMFVAKSHDVKKKGMTSLRKWLKYDAARDWKATPIKFIFVVPQDSDVVVELPGPGYAFTDIEFFVLEMQITEHEKFVQEEEGDDSDDEMDTT</sequence>
<dbReference type="Proteomes" id="UP001215598">
    <property type="component" value="Unassembled WGS sequence"/>
</dbReference>
<dbReference type="InterPro" id="IPR052980">
    <property type="entry name" value="Crinkler_effector"/>
</dbReference>
<keyword evidence="2" id="KW-1185">Reference proteome</keyword>
<dbReference type="EMBL" id="JARKIB010000089">
    <property type="protein sequence ID" value="KAJ7743821.1"/>
    <property type="molecule type" value="Genomic_DNA"/>
</dbReference>
<dbReference type="PANTHER" id="PTHR33129">
    <property type="entry name" value="PROTEIN KINASE DOMAIN-CONTAINING PROTEIN-RELATED"/>
    <property type="match status" value="1"/>
</dbReference>
<dbReference type="AlphaFoldDB" id="A0AAD7IIJ6"/>
<organism evidence="1 2">
    <name type="scientific">Mycena metata</name>
    <dbReference type="NCBI Taxonomy" id="1033252"/>
    <lineage>
        <taxon>Eukaryota</taxon>
        <taxon>Fungi</taxon>
        <taxon>Dikarya</taxon>
        <taxon>Basidiomycota</taxon>
        <taxon>Agaricomycotina</taxon>
        <taxon>Agaricomycetes</taxon>
        <taxon>Agaricomycetidae</taxon>
        <taxon>Agaricales</taxon>
        <taxon>Marasmiineae</taxon>
        <taxon>Mycenaceae</taxon>
        <taxon>Mycena</taxon>
    </lineage>
</organism>
<comment type="caution">
    <text evidence="1">The sequence shown here is derived from an EMBL/GenBank/DDBJ whole genome shotgun (WGS) entry which is preliminary data.</text>
</comment>
<reference evidence="1" key="1">
    <citation type="submission" date="2023-03" db="EMBL/GenBank/DDBJ databases">
        <title>Massive genome expansion in bonnet fungi (Mycena s.s.) driven by repeated elements and novel gene families across ecological guilds.</title>
        <authorList>
            <consortium name="Lawrence Berkeley National Laboratory"/>
            <person name="Harder C.B."/>
            <person name="Miyauchi S."/>
            <person name="Viragh M."/>
            <person name="Kuo A."/>
            <person name="Thoen E."/>
            <person name="Andreopoulos B."/>
            <person name="Lu D."/>
            <person name="Skrede I."/>
            <person name="Drula E."/>
            <person name="Henrissat B."/>
            <person name="Morin E."/>
            <person name="Kohler A."/>
            <person name="Barry K."/>
            <person name="LaButti K."/>
            <person name="Morin E."/>
            <person name="Salamov A."/>
            <person name="Lipzen A."/>
            <person name="Mereny Z."/>
            <person name="Hegedus B."/>
            <person name="Baldrian P."/>
            <person name="Stursova M."/>
            <person name="Weitz H."/>
            <person name="Taylor A."/>
            <person name="Grigoriev I.V."/>
            <person name="Nagy L.G."/>
            <person name="Martin F."/>
            <person name="Kauserud H."/>
        </authorList>
    </citation>
    <scope>NUCLEOTIDE SEQUENCE</scope>
    <source>
        <strain evidence="1">CBHHK182m</strain>
    </source>
</reference>
<evidence type="ECO:0000313" key="1">
    <source>
        <dbReference type="EMBL" id="KAJ7743821.1"/>
    </source>
</evidence>
<name>A0AAD7IIJ6_9AGAR</name>
<proteinExistence type="predicted"/>